<evidence type="ECO:0000256" key="1">
    <source>
        <dbReference type="ARBA" id="ARBA00004651"/>
    </source>
</evidence>
<dbReference type="PANTHER" id="PTHR42718:SF9">
    <property type="entry name" value="MAJOR FACILITATOR SUPERFAMILY MULTIDRUG TRANSPORTER MFSC"/>
    <property type="match status" value="1"/>
</dbReference>
<keyword evidence="7 10" id="KW-0472">Membrane</keyword>
<dbReference type="Gene3D" id="1.20.1720.10">
    <property type="entry name" value="Multidrug resistance protein D"/>
    <property type="match status" value="1"/>
</dbReference>
<dbReference type="NCBIfam" id="TIGR00711">
    <property type="entry name" value="efflux_EmrB"/>
    <property type="match status" value="1"/>
</dbReference>
<evidence type="ECO:0000256" key="9">
    <source>
        <dbReference type="SAM" id="MobiDB-lite"/>
    </source>
</evidence>
<feature type="transmembrane region" description="Helical" evidence="10">
    <location>
        <begin position="331"/>
        <end position="350"/>
    </location>
</feature>
<feature type="transmembrane region" description="Helical" evidence="10">
    <location>
        <begin position="199"/>
        <end position="218"/>
    </location>
</feature>
<dbReference type="InterPro" id="IPR036259">
    <property type="entry name" value="MFS_trans_sf"/>
</dbReference>
<evidence type="ECO:0000256" key="7">
    <source>
        <dbReference type="ARBA" id="ARBA00023136"/>
    </source>
</evidence>
<keyword evidence="3" id="KW-0813">Transport</keyword>
<evidence type="ECO:0000256" key="4">
    <source>
        <dbReference type="ARBA" id="ARBA00022475"/>
    </source>
</evidence>
<name>A0A2S9PVE2_9ACTN</name>
<comment type="similarity">
    <text evidence="2">Belongs to the major facilitator superfamily. EmrB family.</text>
</comment>
<gene>
    <name evidence="12" type="ORF">C6N75_15160</name>
</gene>
<feature type="region of interest" description="Disordered" evidence="9">
    <location>
        <begin position="470"/>
        <end position="489"/>
    </location>
</feature>
<dbReference type="Proteomes" id="UP000239322">
    <property type="component" value="Unassembled WGS sequence"/>
</dbReference>
<organism evidence="12 13">
    <name type="scientific">Streptomyces solincola</name>
    <dbReference type="NCBI Taxonomy" id="2100817"/>
    <lineage>
        <taxon>Bacteria</taxon>
        <taxon>Bacillati</taxon>
        <taxon>Actinomycetota</taxon>
        <taxon>Actinomycetes</taxon>
        <taxon>Kitasatosporales</taxon>
        <taxon>Streptomycetaceae</taxon>
        <taxon>Streptomyces</taxon>
    </lineage>
</organism>
<dbReference type="InterPro" id="IPR020846">
    <property type="entry name" value="MFS_dom"/>
</dbReference>
<dbReference type="CDD" id="cd17321">
    <property type="entry name" value="MFS_MMR_MDR_like"/>
    <property type="match status" value="1"/>
</dbReference>
<keyword evidence="5 10" id="KW-0812">Transmembrane</keyword>
<dbReference type="Gene3D" id="1.20.1250.20">
    <property type="entry name" value="MFS general substrate transporter like domains"/>
    <property type="match status" value="1"/>
</dbReference>
<evidence type="ECO:0000259" key="11">
    <source>
        <dbReference type="PROSITE" id="PS50850"/>
    </source>
</evidence>
<dbReference type="PRINTS" id="PR01036">
    <property type="entry name" value="TCRTETB"/>
</dbReference>
<accession>A0A2S9PVE2</accession>
<dbReference type="PANTHER" id="PTHR42718">
    <property type="entry name" value="MAJOR FACILITATOR SUPERFAMILY MULTIDRUG TRANSPORTER MFSC"/>
    <property type="match status" value="1"/>
</dbReference>
<evidence type="ECO:0000256" key="2">
    <source>
        <dbReference type="ARBA" id="ARBA00008537"/>
    </source>
</evidence>
<feature type="transmembrane region" description="Helical" evidence="10">
    <location>
        <begin position="103"/>
        <end position="125"/>
    </location>
</feature>
<evidence type="ECO:0000256" key="3">
    <source>
        <dbReference type="ARBA" id="ARBA00022448"/>
    </source>
</evidence>
<dbReference type="Pfam" id="PF07690">
    <property type="entry name" value="MFS_1"/>
    <property type="match status" value="1"/>
</dbReference>
<dbReference type="RefSeq" id="WP_105869434.1">
    <property type="nucleotide sequence ID" value="NZ_PVLV01000209.1"/>
</dbReference>
<feature type="transmembrane region" description="Helical" evidence="10">
    <location>
        <begin position="137"/>
        <end position="155"/>
    </location>
</feature>
<feature type="transmembrane region" description="Helical" evidence="10">
    <location>
        <begin position="407"/>
        <end position="427"/>
    </location>
</feature>
<comment type="caution">
    <text evidence="12">The sequence shown here is derived from an EMBL/GenBank/DDBJ whole genome shotgun (WGS) entry which is preliminary data.</text>
</comment>
<dbReference type="InterPro" id="IPR011701">
    <property type="entry name" value="MFS"/>
</dbReference>
<feature type="transmembrane region" description="Helical" evidence="10">
    <location>
        <begin position="356"/>
        <end position="377"/>
    </location>
</feature>
<dbReference type="AlphaFoldDB" id="A0A2S9PVE2"/>
<dbReference type="EMBL" id="PVLV01000209">
    <property type="protein sequence ID" value="PRH78390.1"/>
    <property type="molecule type" value="Genomic_DNA"/>
</dbReference>
<dbReference type="InterPro" id="IPR004638">
    <property type="entry name" value="EmrB-like"/>
</dbReference>
<sequence>MPELTHRRRLLVLAICCMSLLIVSLDNTVLNVALPSMRRELDASVSGMQWTIDAYTVVLASLLMLAGSTADRLGRRRVFMTGLVLFTAGSVLCSLAPDLTALIAFRMVQAVGGCMLNPVAMSIITNTFTDPRERARAIGVWGGVVGISMAAGPLVGGVLTELVNWRAIFWINLPVGLAALVLTWRYVPESRAPKPRRVDPVGQILVMVLLGSLTFGIIEAPDAGFTSPLVVVCAVLAAASLAGLLRYEPRRAEPLIDLRFFRSAPFSGATVIAVCSFAALGGFLFVNTLYLQEVRGLSALHAGLYMLPMAALTLVCAPLSGRLVGSRGPRLPLLVAGVALTASGVLFAALDAETSLPLLFTGYVLFGLGFGMVNAPITNTAVSGMPRAQAGVASAVASTSRQIGTTLGVAVIGAVLASGMASGGGAGGMDDFVAASRTAWWVLTGCGLAVLLVGAATSGAWARATAERTAARLGGPDQPGPVDAKAGRR</sequence>
<keyword evidence="8" id="KW-0046">Antibiotic resistance</keyword>
<evidence type="ECO:0000313" key="12">
    <source>
        <dbReference type="EMBL" id="PRH78390.1"/>
    </source>
</evidence>
<evidence type="ECO:0000256" key="8">
    <source>
        <dbReference type="ARBA" id="ARBA00023251"/>
    </source>
</evidence>
<feature type="domain" description="Major facilitator superfamily (MFS) profile" evidence="11">
    <location>
        <begin position="12"/>
        <end position="462"/>
    </location>
</feature>
<proteinExistence type="inferred from homology"/>
<feature type="transmembrane region" description="Helical" evidence="10">
    <location>
        <begin position="167"/>
        <end position="187"/>
    </location>
</feature>
<feature type="transmembrane region" description="Helical" evidence="10">
    <location>
        <begin position="47"/>
        <end position="66"/>
    </location>
</feature>
<dbReference type="GO" id="GO:0005886">
    <property type="term" value="C:plasma membrane"/>
    <property type="evidence" value="ECO:0007669"/>
    <property type="project" value="UniProtKB-SubCell"/>
</dbReference>
<evidence type="ECO:0000256" key="5">
    <source>
        <dbReference type="ARBA" id="ARBA00022692"/>
    </source>
</evidence>
<dbReference type="PROSITE" id="PS50850">
    <property type="entry name" value="MFS"/>
    <property type="match status" value="1"/>
</dbReference>
<keyword evidence="6 10" id="KW-1133">Transmembrane helix</keyword>
<feature type="transmembrane region" description="Helical" evidence="10">
    <location>
        <begin position="298"/>
        <end position="319"/>
    </location>
</feature>
<feature type="transmembrane region" description="Helical" evidence="10">
    <location>
        <begin position="224"/>
        <end position="245"/>
    </location>
</feature>
<feature type="transmembrane region" description="Helical" evidence="10">
    <location>
        <begin position="78"/>
        <end position="97"/>
    </location>
</feature>
<dbReference type="GO" id="GO:0022857">
    <property type="term" value="F:transmembrane transporter activity"/>
    <property type="evidence" value="ECO:0007669"/>
    <property type="project" value="InterPro"/>
</dbReference>
<protein>
    <submittedName>
        <fullName evidence="12">MFS transporter</fullName>
    </submittedName>
</protein>
<dbReference type="SUPFAM" id="SSF103473">
    <property type="entry name" value="MFS general substrate transporter"/>
    <property type="match status" value="1"/>
</dbReference>
<keyword evidence="4" id="KW-1003">Cell membrane</keyword>
<comment type="subcellular location">
    <subcellularLocation>
        <location evidence="1">Cell membrane</location>
        <topology evidence="1">Multi-pass membrane protein</topology>
    </subcellularLocation>
</comment>
<reference evidence="12 13" key="1">
    <citation type="submission" date="2018-03" db="EMBL/GenBank/DDBJ databases">
        <title>Novel Streptomyces sp. from soil.</title>
        <authorList>
            <person name="Tan G.Y.A."/>
            <person name="Lee Z.Y."/>
        </authorList>
    </citation>
    <scope>NUCLEOTIDE SEQUENCE [LARGE SCALE GENOMIC DNA]</scope>
    <source>
        <strain evidence="12 13">ST5x</strain>
    </source>
</reference>
<dbReference type="OrthoDB" id="9781469at2"/>
<keyword evidence="13" id="KW-1185">Reference proteome</keyword>
<dbReference type="GO" id="GO:0046677">
    <property type="term" value="P:response to antibiotic"/>
    <property type="evidence" value="ECO:0007669"/>
    <property type="project" value="UniProtKB-KW"/>
</dbReference>
<evidence type="ECO:0000256" key="10">
    <source>
        <dbReference type="SAM" id="Phobius"/>
    </source>
</evidence>
<evidence type="ECO:0000313" key="13">
    <source>
        <dbReference type="Proteomes" id="UP000239322"/>
    </source>
</evidence>
<feature type="transmembrane region" description="Helical" evidence="10">
    <location>
        <begin position="266"/>
        <end position="286"/>
    </location>
</feature>
<evidence type="ECO:0000256" key="6">
    <source>
        <dbReference type="ARBA" id="ARBA00022989"/>
    </source>
</evidence>
<feature type="transmembrane region" description="Helical" evidence="10">
    <location>
        <begin position="439"/>
        <end position="462"/>
    </location>
</feature>